<dbReference type="AlphaFoldDB" id="A0A812D6L1"/>
<evidence type="ECO:0000313" key="3">
    <source>
        <dbReference type="Proteomes" id="UP000597762"/>
    </source>
</evidence>
<feature type="transmembrane region" description="Helical" evidence="1">
    <location>
        <begin position="324"/>
        <end position="345"/>
    </location>
</feature>
<reference evidence="2" key="1">
    <citation type="submission" date="2021-01" db="EMBL/GenBank/DDBJ databases">
        <authorList>
            <person name="Li R."/>
            <person name="Bekaert M."/>
        </authorList>
    </citation>
    <scope>NUCLEOTIDE SEQUENCE</scope>
    <source>
        <strain evidence="2">Farmed</strain>
    </source>
</reference>
<keyword evidence="1" id="KW-0812">Transmembrane</keyword>
<accession>A0A812D6L1</accession>
<feature type="transmembrane region" description="Helical" evidence="1">
    <location>
        <begin position="164"/>
        <end position="192"/>
    </location>
</feature>
<evidence type="ECO:0000313" key="2">
    <source>
        <dbReference type="EMBL" id="CAE1288309.1"/>
    </source>
</evidence>
<protein>
    <submittedName>
        <fullName evidence="2">Uncharacterized protein</fullName>
    </submittedName>
</protein>
<feature type="transmembrane region" description="Helical" evidence="1">
    <location>
        <begin position="395"/>
        <end position="412"/>
    </location>
</feature>
<name>A0A812D6L1_ACAPH</name>
<proteinExistence type="predicted"/>
<keyword evidence="3" id="KW-1185">Reference proteome</keyword>
<organism evidence="2 3">
    <name type="scientific">Acanthosepion pharaonis</name>
    <name type="common">Pharaoh cuttlefish</name>
    <name type="synonym">Sepia pharaonis</name>
    <dbReference type="NCBI Taxonomy" id="158019"/>
    <lineage>
        <taxon>Eukaryota</taxon>
        <taxon>Metazoa</taxon>
        <taxon>Spiralia</taxon>
        <taxon>Lophotrochozoa</taxon>
        <taxon>Mollusca</taxon>
        <taxon>Cephalopoda</taxon>
        <taxon>Coleoidea</taxon>
        <taxon>Decapodiformes</taxon>
        <taxon>Sepiida</taxon>
        <taxon>Sepiina</taxon>
        <taxon>Sepiidae</taxon>
        <taxon>Acanthosepion</taxon>
    </lineage>
</organism>
<feature type="transmembrane region" description="Helical" evidence="1">
    <location>
        <begin position="106"/>
        <end position="131"/>
    </location>
</feature>
<keyword evidence="1" id="KW-0472">Membrane</keyword>
<evidence type="ECO:0000256" key="1">
    <source>
        <dbReference type="SAM" id="Phobius"/>
    </source>
</evidence>
<dbReference type="Proteomes" id="UP000597762">
    <property type="component" value="Unassembled WGS sequence"/>
</dbReference>
<feature type="transmembrane region" description="Helical" evidence="1">
    <location>
        <begin position="522"/>
        <end position="540"/>
    </location>
</feature>
<comment type="caution">
    <text evidence="2">The sequence shown here is derived from an EMBL/GenBank/DDBJ whole genome shotgun (WGS) entry which is preliminary data.</text>
</comment>
<feature type="transmembrane region" description="Helical" evidence="1">
    <location>
        <begin position="75"/>
        <end position="94"/>
    </location>
</feature>
<dbReference type="EMBL" id="CAHIKZ030002524">
    <property type="protein sequence ID" value="CAE1288309.1"/>
    <property type="molecule type" value="Genomic_DNA"/>
</dbReference>
<gene>
    <name evidence="2" type="ORF">SPHA_47054</name>
</gene>
<sequence>MYSFFHCIFFLINFSTVKFILSINFFVFFVQIQSIFPIFVLIYSFFHCIFFLINFFHCQIPTFFFFVFFHPKQIHLSYFGVFCIFLPLSSLYSFIQNINKFPSFHLSFLVFNVFFLCNVKFFFYFSSFVFFHPKSNPSFFLGVLMFLSSTVFSNKLFPLSNSYFLALLSLLCILSSKIKSIFPICVFNVFFLPLYFHFLINFFHCQIPTFLLSSSLFFFHPKSNPSFLFFQVFNVFFLPKLSSFILSSNSNHLSYLDTFKPILSSTFIPYKIFHCLPTFYLALLCILSSKVPSFLFFLFNVFTSFLKLFQTVFNVFFLPLYFHFLINFLPLSNSYFLLSSSLYSFIQSQIHLFYLGVSFILSSTVFNVFFLPLYFHFLINFSTVKFILSSSLYSFIQSQIHLSYFCLMYSFFQISLPYKIFFPFYKALLCILSSIFPIFHLFFLPLYFHFLINFSTVFNVFFLPLYFHFLINFFHCQIPFYLAFFVFFHPKLFLLVFNSFIQNFFKFIFFLFFILFQTNPSSFLPMYFSSSFLINFFLSLST</sequence>
<feature type="transmembrane region" description="Helical" evidence="1">
    <location>
        <begin position="492"/>
        <end position="516"/>
    </location>
</feature>
<feature type="transmembrane region" description="Helical" evidence="1">
    <location>
        <begin position="352"/>
        <end position="375"/>
    </location>
</feature>
<feature type="transmembrane region" description="Helical" evidence="1">
    <location>
        <begin position="226"/>
        <end position="247"/>
    </location>
</feature>
<keyword evidence="1" id="KW-1133">Transmembrane helix</keyword>
<feature type="transmembrane region" description="Helical" evidence="1">
    <location>
        <begin position="424"/>
        <end position="444"/>
    </location>
</feature>